<evidence type="ECO:0000313" key="6">
    <source>
        <dbReference type="Proteomes" id="UP000253314"/>
    </source>
</evidence>
<dbReference type="PANTHER" id="PTHR30146">
    <property type="entry name" value="LACI-RELATED TRANSCRIPTIONAL REPRESSOR"/>
    <property type="match status" value="1"/>
</dbReference>
<evidence type="ECO:0000256" key="2">
    <source>
        <dbReference type="ARBA" id="ARBA00023125"/>
    </source>
</evidence>
<dbReference type="InterPro" id="IPR010982">
    <property type="entry name" value="Lambda_DNA-bd_dom_sf"/>
</dbReference>
<dbReference type="InterPro" id="IPR028082">
    <property type="entry name" value="Peripla_BP_I"/>
</dbReference>
<keyword evidence="3" id="KW-0804">Transcription</keyword>
<feature type="domain" description="HTH lacI-type" evidence="4">
    <location>
        <begin position="2"/>
        <end position="56"/>
    </location>
</feature>
<dbReference type="Gene3D" id="3.40.50.2300">
    <property type="match status" value="2"/>
</dbReference>
<dbReference type="Proteomes" id="UP000253314">
    <property type="component" value="Unassembled WGS sequence"/>
</dbReference>
<dbReference type="EMBL" id="QOCW01000016">
    <property type="protein sequence ID" value="RBW68812.1"/>
    <property type="molecule type" value="Genomic_DNA"/>
</dbReference>
<dbReference type="OrthoDB" id="9798934at2"/>
<evidence type="ECO:0000313" key="5">
    <source>
        <dbReference type="EMBL" id="RBW68812.1"/>
    </source>
</evidence>
<dbReference type="Gene3D" id="1.10.260.40">
    <property type="entry name" value="lambda repressor-like DNA-binding domains"/>
    <property type="match status" value="1"/>
</dbReference>
<accession>A0A366XRP9</accession>
<evidence type="ECO:0000256" key="1">
    <source>
        <dbReference type="ARBA" id="ARBA00023015"/>
    </source>
</evidence>
<dbReference type="RefSeq" id="WP_113806854.1">
    <property type="nucleotide sequence ID" value="NZ_QOCW01000016.1"/>
</dbReference>
<dbReference type="SUPFAM" id="SSF47413">
    <property type="entry name" value="lambda repressor-like DNA-binding domains"/>
    <property type="match status" value="1"/>
</dbReference>
<dbReference type="InterPro" id="IPR000843">
    <property type="entry name" value="HTH_LacI"/>
</dbReference>
<keyword evidence="2" id="KW-0238">DNA-binding</keyword>
<keyword evidence="6" id="KW-1185">Reference proteome</keyword>
<sequence length="332" mass="37166">MATISDVVKLTGLSKTTVSRVINNHPYVSKEKREIVLKAMKELGYVPNPAARRLRGQLTTTIGVIVPRIVNPFFSYLVNAIEQAAFKQGYQVLISQSNEDKNKEVAFLNLLKTKQVDGIIMTAIENDWETISSYKNFGPILFCNEYLNEADVPMIRLDQSKGAYIGVKHLIERGYQKIAYCTGGLFAEDGKDKDRNHGYQRALKEAGLSVNPKWVFVNQHTIEDGKKVMKQILSMDEADRPTAVFTGSDEIASGMMMEAKEHGITIPNDLAIIGFDDQPLAEILDPKLTTIRQPVNEMGEKAVEVIINMLNNSKAEVEDYELPIELVVRQST</sequence>
<evidence type="ECO:0000259" key="4">
    <source>
        <dbReference type="PROSITE" id="PS50932"/>
    </source>
</evidence>
<dbReference type="AlphaFoldDB" id="A0A366XRP9"/>
<protein>
    <submittedName>
        <fullName evidence="5">LacI family transcriptional regulator</fullName>
    </submittedName>
</protein>
<organism evidence="5 6">
    <name type="scientific">Bacillus taeanensis</name>
    <dbReference type="NCBI Taxonomy" id="273032"/>
    <lineage>
        <taxon>Bacteria</taxon>
        <taxon>Bacillati</taxon>
        <taxon>Bacillota</taxon>
        <taxon>Bacilli</taxon>
        <taxon>Bacillales</taxon>
        <taxon>Bacillaceae</taxon>
        <taxon>Bacillus</taxon>
    </lineage>
</organism>
<name>A0A366XRP9_9BACI</name>
<dbReference type="CDD" id="cd06286">
    <property type="entry name" value="PBP1_CcpB-like"/>
    <property type="match status" value="1"/>
</dbReference>
<dbReference type="Pfam" id="PF00356">
    <property type="entry name" value="LacI"/>
    <property type="match status" value="1"/>
</dbReference>
<keyword evidence="1" id="KW-0805">Transcription regulation</keyword>
<dbReference type="InterPro" id="IPR046335">
    <property type="entry name" value="LacI/GalR-like_sensor"/>
</dbReference>
<dbReference type="GO" id="GO:0003700">
    <property type="term" value="F:DNA-binding transcription factor activity"/>
    <property type="evidence" value="ECO:0007669"/>
    <property type="project" value="TreeGrafter"/>
</dbReference>
<dbReference type="CDD" id="cd01392">
    <property type="entry name" value="HTH_LacI"/>
    <property type="match status" value="1"/>
</dbReference>
<dbReference type="SMART" id="SM00354">
    <property type="entry name" value="HTH_LACI"/>
    <property type="match status" value="1"/>
</dbReference>
<evidence type="ECO:0000256" key="3">
    <source>
        <dbReference type="ARBA" id="ARBA00023163"/>
    </source>
</evidence>
<gene>
    <name evidence="5" type="ORF">DS031_14805</name>
</gene>
<dbReference type="SUPFAM" id="SSF53822">
    <property type="entry name" value="Periplasmic binding protein-like I"/>
    <property type="match status" value="1"/>
</dbReference>
<dbReference type="Pfam" id="PF13377">
    <property type="entry name" value="Peripla_BP_3"/>
    <property type="match status" value="1"/>
</dbReference>
<comment type="caution">
    <text evidence="5">The sequence shown here is derived from an EMBL/GenBank/DDBJ whole genome shotgun (WGS) entry which is preliminary data.</text>
</comment>
<dbReference type="PROSITE" id="PS50932">
    <property type="entry name" value="HTH_LACI_2"/>
    <property type="match status" value="1"/>
</dbReference>
<dbReference type="GO" id="GO:0000976">
    <property type="term" value="F:transcription cis-regulatory region binding"/>
    <property type="evidence" value="ECO:0007669"/>
    <property type="project" value="TreeGrafter"/>
</dbReference>
<dbReference type="PANTHER" id="PTHR30146:SF136">
    <property type="entry name" value="NTD BIOSYNTHESIS OPERON REGULATOR NTDR"/>
    <property type="match status" value="1"/>
</dbReference>
<reference evidence="5 6" key="1">
    <citation type="submission" date="2018-07" db="EMBL/GenBank/DDBJ databases">
        <title>Lottiidibacillus patelloidae gen. nov., sp. nov., isolated from the intestinal tract of a marine limpet and the reclassification of B. taeanensis BH030017T, B. algicola KMM 3737T and B. hwajinpoensis SW-72T as genus Lottiidibacillus.</title>
        <authorList>
            <person name="Liu R."/>
            <person name="Huang Z."/>
        </authorList>
    </citation>
    <scope>NUCLEOTIDE SEQUENCE [LARGE SCALE GENOMIC DNA]</scope>
    <source>
        <strain evidence="5 6">BH030017</strain>
    </source>
</reference>
<proteinExistence type="predicted"/>